<name>A0A2K9E3Z7_9FIRM</name>
<evidence type="ECO:0000313" key="6">
    <source>
        <dbReference type="Proteomes" id="UP000233534"/>
    </source>
</evidence>
<evidence type="ECO:0000313" key="2">
    <source>
        <dbReference type="EMBL" id="PQQ65626.1"/>
    </source>
</evidence>
<proteinExistence type="predicted"/>
<reference evidence="2 7" key="2">
    <citation type="journal article" date="2018" name="Syst. Appl. Microbiol.">
        <title>Characterization and high-quality draft genome sequence of Herbivorax saccincola A7, an anaerobic, alkaliphilic, thermophilic, cellulolytic, and xylanolytic bacterium.</title>
        <authorList>
            <person name="Aikawa S."/>
            <person name="Baramee S."/>
            <person name="Sermsathanaswadi J."/>
            <person name="Thianheng P."/>
            <person name="Tachaapaikoon C."/>
            <person name="Shikata A."/>
            <person name="Waeonukul R."/>
            <person name="Pason P."/>
            <person name="Ratanakhanokchai K."/>
            <person name="Kosugi A."/>
        </authorList>
    </citation>
    <scope>NUCLEOTIDE SEQUENCE [LARGE SCALE GENOMIC DNA]</scope>
    <source>
        <strain evidence="2 7">A7</strain>
    </source>
</reference>
<dbReference type="Proteomes" id="UP000233534">
    <property type="component" value="Chromosome"/>
</dbReference>
<dbReference type="EMBL" id="NEMB01000003">
    <property type="protein sequence ID" value="PQQ65626.1"/>
    <property type="molecule type" value="Genomic_DNA"/>
</dbReference>
<dbReference type="RefSeq" id="WP_101298610.1">
    <property type="nucleotide sequence ID" value="NZ_CP025197.1"/>
</dbReference>
<dbReference type="KEGG" id="hsc:HVS_01080"/>
<reference evidence="1 6" key="1">
    <citation type="submission" date="2017-12" db="EMBL/GenBank/DDBJ databases">
        <title>Complete genome sequence of Herbivorax saccincola GGR1, a novel Cellulosome-producing hydrolytic bacterium in a thermophilic biogas plant, established by Illumina and Nanopore MinION sequencing.</title>
        <authorList>
            <person name="Pechtl A."/>
            <person name="Ruckert C."/>
            <person name="Koeck D.E."/>
            <person name="Maus I."/>
            <person name="Winkler A."/>
            <person name="Kalinowski J."/>
            <person name="Puhler A."/>
            <person name="Schwarz W.W."/>
            <person name="Zverlov V.V."/>
            <person name="Schluter A."/>
            <person name="Liebl W."/>
        </authorList>
    </citation>
    <scope>NUCLEOTIDE SEQUENCE [LARGE SCALE GENOMIC DNA]</scope>
    <source>
        <strain evidence="1">GGR1</strain>
        <strain evidence="6">SR1</strain>
    </source>
</reference>
<dbReference type="EMBL" id="NEMB01000003">
    <property type="protein sequence ID" value="PQQ66660.1"/>
    <property type="molecule type" value="Genomic_DNA"/>
</dbReference>
<evidence type="ECO:0000313" key="7">
    <source>
        <dbReference type="Proteomes" id="UP000239720"/>
    </source>
</evidence>
<dbReference type="EMBL" id="CP025197">
    <property type="protein sequence ID" value="AUG56186.1"/>
    <property type="molecule type" value="Genomic_DNA"/>
</dbReference>
<dbReference type="AlphaFoldDB" id="A0A2K9E3Z7"/>
<sequence length="81" mass="9645">MFNFSANNMVVINCKELDRYNIFTMKDLDTNRVYLLYDFRKKHVFKRDKIYCVSGKVNSADKLYLVLENSKEDIKHSKTAI</sequence>
<organism evidence="1 6">
    <name type="scientific">Acetivibrio saccincola</name>
    <dbReference type="NCBI Taxonomy" id="1677857"/>
    <lineage>
        <taxon>Bacteria</taxon>
        <taxon>Bacillati</taxon>
        <taxon>Bacillota</taxon>
        <taxon>Clostridia</taxon>
        <taxon>Eubacteriales</taxon>
        <taxon>Oscillospiraceae</taxon>
        <taxon>Acetivibrio</taxon>
    </lineage>
</organism>
<dbReference type="EMBL" id="NEMB01000003">
    <property type="protein sequence ID" value="PQQ68165.1"/>
    <property type="molecule type" value="Genomic_DNA"/>
</dbReference>
<evidence type="ECO:0000313" key="1">
    <source>
        <dbReference type="EMBL" id="AUG56186.1"/>
    </source>
</evidence>
<evidence type="ECO:0000313" key="4">
    <source>
        <dbReference type="EMBL" id="PQQ66904.1"/>
    </source>
</evidence>
<dbReference type="Proteomes" id="UP000239720">
    <property type="component" value="Unassembled WGS sequence"/>
</dbReference>
<dbReference type="EMBL" id="NEMB01000003">
    <property type="protein sequence ID" value="PQQ66904.1"/>
    <property type="molecule type" value="Genomic_DNA"/>
</dbReference>
<accession>A0A2K9E3Z7</accession>
<keyword evidence="6" id="KW-1185">Reference proteome</keyword>
<evidence type="ECO:0000313" key="3">
    <source>
        <dbReference type="EMBL" id="PQQ66660.1"/>
    </source>
</evidence>
<gene>
    <name evidence="2" type="ORF">B9R14_01815</name>
    <name evidence="3" type="ORF">B9R14_07815</name>
    <name evidence="4" type="ORF">B9R14_09220</name>
    <name evidence="5" type="ORF">B9R14_16275</name>
    <name evidence="1" type="ORF">HVS_01080</name>
</gene>
<evidence type="ECO:0000313" key="5">
    <source>
        <dbReference type="EMBL" id="PQQ68165.1"/>
    </source>
</evidence>
<protein>
    <submittedName>
        <fullName evidence="1">Uncharacterized protein</fullName>
    </submittedName>
</protein>